<evidence type="ECO:0000256" key="5">
    <source>
        <dbReference type="ARBA" id="ARBA00022927"/>
    </source>
</evidence>
<name>A0A507DWF2_9FUNG</name>
<evidence type="ECO:0000256" key="8">
    <source>
        <dbReference type="SAM" id="MobiDB-lite"/>
    </source>
</evidence>
<feature type="compositionally biased region" description="Basic and acidic residues" evidence="8">
    <location>
        <begin position="482"/>
        <end position="491"/>
    </location>
</feature>
<dbReference type="Pfam" id="PF04981">
    <property type="entry name" value="NMD3"/>
    <property type="match status" value="1"/>
</dbReference>
<feature type="compositionally biased region" description="Basic and acidic residues" evidence="8">
    <location>
        <begin position="538"/>
        <end position="552"/>
    </location>
</feature>
<reference evidence="12 13" key="1">
    <citation type="journal article" date="2019" name="Sci. Rep.">
        <title>Comparative genomics of chytrid fungi reveal insights into the obligate biotrophic and pathogenic lifestyle of Synchytrium endobioticum.</title>
        <authorList>
            <person name="van de Vossenberg B.T.L.H."/>
            <person name="Warris S."/>
            <person name="Nguyen H.D.T."/>
            <person name="van Gent-Pelzer M.P.E."/>
            <person name="Joly D.L."/>
            <person name="van de Geest H.C."/>
            <person name="Bonants P.J.M."/>
            <person name="Smith D.S."/>
            <person name="Levesque C.A."/>
            <person name="van der Lee T.A.J."/>
        </authorList>
    </citation>
    <scope>NUCLEOTIDE SEQUENCE [LARGE SCALE GENOMIC DNA]</scope>
    <source>
        <strain evidence="12 13">CBS 809.83</strain>
    </source>
</reference>
<feature type="compositionally biased region" description="Low complexity" evidence="8">
    <location>
        <begin position="469"/>
        <end position="479"/>
    </location>
</feature>
<comment type="caution">
    <text evidence="12">The sequence shown here is derived from an EMBL/GenBank/DDBJ whole genome shotgun (WGS) entry which is preliminary data.</text>
</comment>
<dbReference type="PANTHER" id="PTHR12746">
    <property type="entry name" value="NONSENSE-MEDIATED MRNA DECAY PROTEIN 3"/>
    <property type="match status" value="1"/>
</dbReference>
<dbReference type="InterPro" id="IPR039768">
    <property type="entry name" value="Nmd3"/>
</dbReference>
<dbReference type="GO" id="GO:0005737">
    <property type="term" value="C:cytoplasm"/>
    <property type="evidence" value="ECO:0007669"/>
    <property type="project" value="UniProtKB-SubCell"/>
</dbReference>
<sequence length="552" mass="62812">MEGIEHDPARTEQRILCASCGTVIAPNPANMCVNCIRGDVDITEGIPKQATIHFCRGCDRYLQPPNIWVKADLESRELLALCLKKLRGLNKVRLVDAGFIWTEPHSKRIKVKLTIQKEVFAATILQQVFVTEFIVASQHCEECQRVDAQLTWKAVVQVRQKVLHKRTFLWLEQLILKHNAHKDTTNIKEYRDGLDFYYVHRNHAAKMVDFLQAVVPMKMKTSEQLISQDIHSGTSTYKFTYSVELVPICKDDLVCLHPKLARQLSDTNPLVLCNRVSNTINLLDPNTLRVAELRSPVYWDAPFTSLCEAKDLVEFYVIDSTLEGPQNGRFALATVEVCRSSDMSRTFFARSHLGRILNPGDHVLGYDLTHANFNSDNWDKLNRAGKLVGGIPDVMLVRKSYPNARKKGKSRGWKLKTLGKEEELELVNRGKSEKARQEMDYELFLRDIEEDAELRGMINLYKDPNARAAAEAALAAQQQHESPNEMDHDGMDQDEGENEDDEEEPEADFPEIDVTELLEDMEALKIGGHDVDAEEEQAAEHTAEHTDDQMME</sequence>
<dbReference type="GO" id="GO:0043023">
    <property type="term" value="F:ribosomal large subunit binding"/>
    <property type="evidence" value="ECO:0007669"/>
    <property type="project" value="InterPro"/>
</dbReference>
<dbReference type="GO" id="GO:0000055">
    <property type="term" value="P:ribosomal large subunit export from nucleus"/>
    <property type="evidence" value="ECO:0007669"/>
    <property type="project" value="TreeGrafter"/>
</dbReference>
<keyword evidence="3 7" id="KW-0813">Transport</keyword>
<keyword evidence="5 7" id="KW-0653">Protein transport</keyword>
<evidence type="ECO:0000313" key="12">
    <source>
        <dbReference type="EMBL" id="TPX55507.1"/>
    </source>
</evidence>
<dbReference type="PANTHER" id="PTHR12746:SF2">
    <property type="entry name" value="60S RIBOSOMAL EXPORT PROTEIN NMD3"/>
    <property type="match status" value="1"/>
</dbReference>
<proteinExistence type="inferred from homology"/>
<keyword evidence="6 7" id="KW-0539">Nucleus</keyword>
<feature type="region of interest" description="Disordered" evidence="8">
    <location>
        <begin position="469"/>
        <end position="552"/>
    </location>
</feature>
<dbReference type="Pfam" id="PF21192">
    <property type="entry name" value="OB_NMD3"/>
    <property type="match status" value="1"/>
</dbReference>
<dbReference type="STRING" id="109895.A0A507DWF2"/>
<organism evidence="12 13">
    <name type="scientific">Powellomyces hirtus</name>
    <dbReference type="NCBI Taxonomy" id="109895"/>
    <lineage>
        <taxon>Eukaryota</taxon>
        <taxon>Fungi</taxon>
        <taxon>Fungi incertae sedis</taxon>
        <taxon>Chytridiomycota</taxon>
        <taxon>Chytridiomycota incertae sedis</taxon>
        <taxon>Chytridiomycetes</taxon>
        <taxon>Spizellomycetales</taxon>
        <taxon>Powellomycetaceae</taxon>
        <taxon>Powellomyces</taxon>
    </lineage>
</organism>
<feature type="domain" description="60S ribosomal export protein NMD3 OB-fold" evidence="10">
    <location>
        <begin position="312"/>
        <end position="399"/>
    </location>
</feature>
<comment type="subcellular location">
    <subcellularLocation>
        <location evidence="7">Cytoplasm</location>
    </subcellularLocation>
    <subcellularLocation>
        <location evidence="7">Nucleus</location>
    </subcellularLocation>
</comment>
<comment type="function">
    <text evidence="7">Acts as an adapter for the XPO1/CRM1-mediated export of the 60S ribosomal subunit.</text>
</comment>
<evidence type="ECO:0000259" key="10">
    <source>
        <dbReference type="Pfam" id="PF21192"/>
    </source>
</evidence>
<dbReference type="InterPro" id="IPR048899">
    <property type="entry name" value="NMD_SH3"/>
</dbReference>
<protein>
    <recommendedName>
        <fullName evidence="2 7">60S ribosomal export protein NMD3</fullName>
    </recommendedName>
</protein>
<gene>
    <name evidence="12" type="ORF">PhCBS80983_g05263</name>
</gene>
<dbReference type="AlphaFoldDB" id="A0A507DWF2"/>
<evidence type="ECO:0000256" key="6">
    <source>
        <dbReference type="ARBA" id="ARBA00023242"/>
    </source>
</evidence>
<evidence type="ECO:0000259" key="9">
    <source>
        <dbReference type="Pfam" id="PF04981"/>
    </source>
</evidence>
<evidence type="ECO:0000259" key="11">
    <source>
        <dbReference type="Pfam" id="PF21193"/>
    </source>
</evidence>
<dbReference type="GO" id="GO:0005634">
    <property type="term" value="C:nucleus"/>
    <property type="evidence" value="ECO:0007669"/>
    <property type="project" value="UniProtKB-SubCell"/>
</dbReference>
<evidence type="ECO:0000256" key="7">
    <source>
        <dbReference type="RuleBase" id="RU364108"/>
    </source>
</evidence>
<dbReference type="GO" id="GO:0015031">
    <property type="term" value="P:protein transport"/>
    <property type="evidence" value="ECO:0007669"/>
    <property type="project" value="UniProtKB-KW"/>
</dbReference>
<evidence type="ECO:0000256" key="1">
    <source>
        <dbReference type="ARBA" id="ARBA00009794"/>
    </source>
</evidence>
<keyword evidence="4 7" id="KW-0963">Cytoplasm</keyword>
<accession>A0A507DWF2</accession>
<feature type="compositionally biased region" description="Acidic residues" evidence="8">
    <location>
        <begin position="492"/>
        <end position="521"/>
    </location>
</feature>
<keyword evidence="13" id="KW-1185">Reference proteome</keyword>
<dbReference type="InterPro" id="IPR007064">
    <property type="entry name" value="Nmd3_N"/>
</dbReference>
<evidence type="ECO:0000256" key="2">
    <source>
        <dbReference type="ARBA" id="ARBA00017035"/>
    </source>
</evidence>
<dbReference type="EMBL" id="QEAQ01000106">
    <property type="protein sequence ID" value="TPX55507.1"/>
    <property type="molecule type" value="Genomic_DNA"/>
</dbReference>
<feature type="domain" description="Nmd3 N-terminal" evidence="9">
    <location>
        <begin position="17"/>
        <end position="245"/>
    </location>
</feature>
<dbReference type="InterPro" id="IPR048898">
    <property type="entry name" value="OB_NMD3"/>
</dbReference>
<comment type="similarity">
    <text evidence="1 7">Belongs to the NMD3 family.</text>
</comment>
<evidence type="ECO:0000256" key="3">
    <source>
        <dbReference type="ARBA" id="ARBA00022448"/>
    </source>
</evidence>
<dbReference type="Pfam" id="PF21193">
    <property type="entry name" value="NMD_SH3"/>
    <property type="match status" value="1"/>
</dbReference>
<evidence type="ECO:0000313" key="13">
    <source>
        <dbReference type="Proteomes" id="UP000318582"/>
    </source>
</evidence>
<feature type="domain" description="60S ribosomal export protein NMD3 SH3" evidence="11">
    <location>
        <begin position="248"/>
        <end position="295"/>
    </location>
</feature>
<evidence type="ECO:0000256" key="4">
    <source>
        <dbReference type="ARBA" id="ARBA00022490"/>
    </source>
</evidence>
<dbReference type="Proteomes" id="UP000318582">
    <property type="component" value="Unassembled WGS sequence"/>
</dbReference>